<dbReference type="Proteomes" id="UP000620366">
    <property type="component" value="Unassembled WGS sequence"/>
</dbReference>
<dbReference type="Gene3D" id="3.30.420.40">
    <property type="match status" value="2"/>
</dbReference>
<dbReference type="GO" id="GO:0016301">
    <property type="term" value="F:kinase activity"/>
    <property type="evidence" value="ECO:0007669"/>
    <property type="project" value="UniProtKB-KW"/>
</dbReference>
<evidence type="ECO:0000259" key="5">
    <source>
        <dbReference type="Pfam" id="PF02782"/>
    </source>
</evidence>
<evidence type="ECO:0000259" key="4">
    <source>
        <dbReference type="Pfam" id="PF00370"/>
    </source>
</evidence>
<evidence type="ECO:0008006" key="8">
    <source>
        <dbReference type="Google" id="ProtNLM"/>
    </source>
</evidence>
<evidence type="ECO:0000313" key="6">
    <source>
        <dbReference type="EMBL" id="MBC8536949.1"/>
    </source>
</evidence>
<dbReference type="Pfam" id="PF00370">
    <property type="entry name" value="FGGY_N"/>
    <property type="match status" value="1"/>
</dbReference>
<dbReference type="RefSeq" id="WP_249301028.1">
    <property type="nucleotide sequence ID" value="NZ_JACRSP010000004.1"/>
</dbReference>
<comment type="similarity">
    <text evidence="1">Belongs to the FGGY kinase family.</text>
</comment>
<evidence type="ECO:0000256" key="2">
    <source>
        <dbReference type="ARBA" id="ARBA00022679"/>
    </source>
</evidence>
<dbReference type="GO" id="GO:0005975">
    <property type="term" value="P:carbohydrate metabolic process"/>
    <property type="evidence" value="ECO:0007669"/>
    <property type="project" value="InterPro"/>
</dbReference>
<dbReference type="EMBL" id="JACRSP010000004">
    <property type="protein sequence ID" value="MBC8536949.1"/>
    <property type="molecule type" value="Genomic_DNA"/>
</dbReference>
<keyword evidence="7" id="KW-1185">Reference proteome</keyword>
<dbReference type="InterPro" id="IPR000577">
    <property type="entry name" value="Carb_kinase_FGGY"/>
</dbReference>
<dbReference type="Pfam" id="PF02782">
    <property type="entry name" value="FGGY_C"/>
    <property type="match status" value="1"/>
</dbReference>
<dbReference type="SUPFAM" id="SSF53067">
    <property type="entry name" value="Actin-like ATPase domain"/>
    <property type="match status" value="2"/>
</dbReference>
<comment type="caution">
    <text evidence="6">The sequence shown here is derived from an EMBL/GenBank/DDBJ whole genome shotgun (WGS) entry which is preliminary data.</text>
</comment>
<protein>
    <recommendedName>
        <fullName evidence="8">Xylulose kinase</fullName>
    </recommendedName>
</protein>
<evidence type="ECO:0000313" key="7">
    <source>
        <dbReference type="Proteomes" id="UP000620366"/>
    </source>
</evidence>
<proteinExistence type="inferred from homology"/>
<keyword evidence="3" id="KW-0418">Kinase</keyword>
<dbReference type="AlphaFoldDB" id="A0A926DFP8"/>
<feature type="domain" description="Carbohydrate kinase FGGY C-terminal" evidence="5">
    <location>
        <begin position="252"/>
        <end position="431"/>
    </location>
</feature>
<dbReference type="InterPro" id="IPR050406">
    <property type="entry name" value="FGGY_Carb_Kinase"/>
</dbReference>
<dbReference type="InterPro" id="IPR018485">
    <property type="entry name" value="FGGY_C"/>
</dbReference>
<dbReference type="InterPro" id="IPR043129">
    <property type="entry name" value="ATPase_NBD"/>
</dbReference>
<feature type="domain" description="Carbohydrate kinase FGGY N-terminal" evidence="4">
    <location>
        <begin position="6"/>
        <end position="239"/>
    </location>
</feature>
<keyword evidence="2" id="KW-0808">Transferase</keyword>
<reference evidence="6" key="1">
    <citation type="submission" date="2020-08" db="EMBL/GenBank/DDBJ databases">
        <title>Genome public.</title>
        <authorList>
            <person name="Liu C."/>
            <person name="Sun Q."/>
        </authorList>
    </citation>
    <scope>NUCLEOTIDE SEQUENCE</scope>
    <source>
        <strain evidence="6">BX7</strain>
    </source>
</reference>
<evidence type="ECO:0000256" key="1">
    <source>
        <dbReference type="ARBA" id="ARBA00009156"/>
    </source>
</evidence>
<dbReference type="InterPro" id="IPR018484">
    <property type="entry name" value="FGGY_N"/>
</dbReference>
<dbReference type="PANTHER" id="PTHR43095">
    <property type="entry name" value="SUGAR KINASE"/>
    <property type="match status" value="1"/>
</dbReference>
<accession>A0A926DFP8</accession>
<evidence type="ECO:0000256" key="3">
    <source>
        <dbReference type="ARBA" id="ARBA00022777"/>
    </source>
</evidence>
<dbReference type="PANTHER" id="PTHR43095:SF5">
    <property type="entry name" value="XYLULOSE KINASE"/>
    <property type="match status" value="1"/>
</dbReference>
<sequence>MNQNAYLTIDVGTGSVRVSLIGENIVPLDSKTLIRVAGLTMDADREWEQIVTLTRELLADNSGVRVLGVGVSTMVGWVMVDRDCNPTTELFSYMHQCHEECDKFCESFSRESFFSKVGRPPNPEFGGFKLLHLKNTDPERYRRTYKLLHFKDFLNARLCGEFSMDPVGGAYSAMIDLHTKNWHAPFVDALGVDFDKLPVIRECTELCGYTTKALEESTGLPAGTPVSMGGLDGVVGALGTGVVEEGTAADIMGSTEVLYVCSDTLRLDEHCELMTNPHVLPGKWLVGGPMGLSGASVAWYAENLLEEKYSLKELDAAAAKLSPGCDGVRFIPTFTGERVPHWNPDVRGTACGIGLQHTPAHLFRALMEGNCFNSRYMFDRLHEMGLDCRQVTAVGGGAKSKLWMQIKADITNVTLHTPKVFEATTLGVAMLIEYMLKGKVTVDPDSIANTFQPNPENVGPYDTVYHDYMLLFRTICKYYNHPDHHE</sequence>
<dbReference type="PIRSF" id="PIRSF000538">
    <property type="entry name" value="GlpK"/>
    <property type="match status" value="1"/>
</dbReference>
<organism evidence="6 7">
    <name type="scientific">Feifania hominis</name>
    <dbReference type="NCBI Taxonomy" id="2763660"/>
    <lineage>
        <taxon>Bacteria</taxon>
        <taxon>Bacillati</taxon>
        <taxon>Bacillota</taxon>
        <taxon>Clostridia</taxon>
        <taxon>Eubacteriales</taxon>
        <taxon>Feifaniaceae</taxon>
        <taxon>Feifania</taxon>
    </lineage>
</organism>
<name>A0A926DFP8_9FIRM</name>
<gene>
    <name evidence="6" type="ORF">H8695_09645</name>
</gene>